<keyword evidence="3" id="KW-0472">Membrane</keyword>
<feature type="transmembrane region" description="Helical" evidence="3">
    <location>
        <begin position="49"/>
        <end position="71"/>
    </location>
</feature>
<dbReference type="PANTHER" id="PTHR42776">
    <property type="entry name" value="SERINE PEPTIDASE S9 FAMILY MEMBER"/>
    <property type="match status" value="1"/>
</dbReference>
<evidence type="ECO:0000256" key="3">
    <source>
        <dbReference type="SAM" id="Phobius"/>
    </source>
</evidence>
<evidence type="ECO:0000313" key="6">
    <source>
        <dbReference type="Proteomes" id="UP000267003"/>
    </source>
</evidence>
<reference evidence="6" key="1">
    <citation type="submission" date="2018-09" db="EMBL/GenBank/DDBJ databases">
        <authorList>
            <person name="Livingstone P.G."/>
            <person name="Whitworth D.E."/>
        </authorList>
    </citation>
    <scope>NUCLEOTIDE SEQUENCE [LARGE SCALE GENOMIC DNA]</scope>
    <source>
        <strain evidence="6">AB050A</strain>
    </source>
</reference>
<comment type="caution">
    <text evidence="5">The sequence shown here is derived from an EMBL/GenBank/DDBJ whole genome shotgun (WGS) entry which is preliminary data.</text>
</comment>
<evidence type="ECO:0000313" key="5">
    <source>
        <dbReference type="EMBL" id="RKH55841.1"/>
    </source>
</evidence>
<organism evidence="5 6">
    <name type="scientific">Corallococcus aberystwythensis</name>
    <dbReference type="NCBI Taxonomy" id="2316722"/>
    <lineage>
        <taxon>Bacteria</taxon>
        <taxon>Pseudomonadati</taxon>
        <taxon>Myxococcota</taxon>
        <taxon>Myxococcia</taxon>
        <taxon>Myxococcales</taxon>
        <taxon>Cystobacterineae</taxon>
        <taxon>Myxococcaceae</taxon>
        <taxon>Corallococcus</taxon>
    </lineage>
</organism>
<evidence type="ECO:0000259" key="4">
    <source>
        <dbReference type="Pfam" id="PF00326"/>
    </source>
</evidence>
<keyword evidence="1" id="KW-0378">Hydrolase</keyword>
<gene>
    <name evidence="5" type="ORF">D7W81_35410</name>
</gene>
<dbReference type="Gene3D" id="3.40.50.1820">
    <property type="entry name" value="alpha/beta hydrolase"/>
    <property type="match status" value="1"/>
</dbReference>
<dbReference type="AlphaFoldDB" id="A0A3A8PMF7"/>
<proteinExistence type="predicted"/>
<accession>A0A3A8PMF7</accession>
<keyword evidence="3" id="KW-0812">Transmembrane</keyword>
<evidence type="ECO:0000256" key="2">
    <source>
        <dbReference type="SAM" id="MobiDB-lite"/>
    </source>
</evidence>
<evidence type="ECO:0000256" key="1">
    <source>
        <dbReference type="ARBA" id="ARBA00022801"/>
    </source>
</evidence>
<dbReference type="Pfam" id="PF00326">
    <property type="entry name" value="Peptidase_S9"/>
    <property type="match status" value="1"/>
</dbReference>
<feature type="domain" description="Peptidase S9 prolyl oligopeptidase catalytic" evidence="4">
    <location>
        <begin position="187"/>
        <end position="395"/>
    </location>
</feature>
<dbReference type="InterPro" id="IPR029058">
    <property type="entry name" value="AB_hydrolase_fold"/>
</dbReference>
<dbReference type="Proteomes" id="UP000267003">
    <property type="component" value="Unassembled WGS sequence"/>
</dbReference>
<sequence>MARRGVLLRDDGGEDAPGGGRAHPGRRARARAVRPAGLRRRRLILLRCSVLRAALSALLLSGLGGLLVFGACSRPVVPAPPRVLGAHADADSPRVVGAALVRDGDSRDELLRRHPRVEPDAALTATLAAILADSGQRLRWSAAPVEDLTCDNGDVRFRIQVRAPPGCSERACPVLAFYTTGCPRPGYHWRPEFFLRAGFIYAEPAVRGTACTEAWARADNGPLRVEAATDLEAASRCLRQRFTRDGVVPRLGILGWSYGGNQTLVGMTRFAGSYDAGFALAAKTDLASFLSQATPEVRRARASEYGDLEKDAEQLRAISPVTYVDRVEAPIALKLGARDPKVSLSDADVFVRALRARGQDASLMIIPEHAHLTERPEEIAFEHAHLLQFFTSRFGMPLRVETRP</sequence>
<protein>
    <recommendedName>
        <fullName evidence="4">Peptidase S9 prolyl oligopeptidase catalytic domain-containing protein</fullName>
    </recommendedName>
</protein>
<feature type="region of interest" description="Disordered" evidence="2">
    <location>
        <begin position="1"/>
        <end position="28"/>
    </location>
</feature>
<dbReference type="EMBL" id="RAWK01000311">
    <property type="protein sequence ID" value="RKH55841.1"/>
    <property type="molecule type" value="Genomic_DNA"/>
</dbReference>
<keyword evidence="3" id="KW-1133">Transmembrane helix</keyword>
<dbReference type="InterPro" id="IPR001375">
    <property type="entry name" value="Peptidase_S9_cat"/>
</dbReference>
<keyword evidence="6" id="KW-1185">Reference proteome</keyword>
<name>A0A3A8PMF7_9BACT</name>
<dbReference type="GO" id="GO:0006508">
    <property type="term" value="P:proteolysis"/>
    <property type="evidence" value="ECO:0007669"/>
    <property type="project" value="InterPro"/>
</dbReference>
<dbReference type="GO" id="GO:0004252">
    <property type="term" value="F:serine-type endopeptidase activity"/>
    <property type="evidence" value="ECO:0007669"/>
    <property type="project" value="TreeGrafter"/>
</dbReference>
<dbReference type="SUPFAM" id="SSF53474">
    <property type="entry name" value="alpha/beta-Hydrolases"/>
    <property type="match status" value="1"/>
</dbReference>
<dbReference type="PANTHER" id="PTHR42776:SF27">
    <property type="entry name" value="DIPEPTIDYL PEPTIDASE FAMILY MEMBER 6"/>
    <property type="match status" value="1"/>
</dbReference>